<dbReference type="AlphaFoldDB" id="A0A7W6EBG8"/>
<comment type="subcellular location">
    <subcellularLocation>
        <location evidence="1">Secreted</location>
    </subcellularLocation>
</comment>
<feature type="signal peptide" evidence="4">
    <location>
        <begin position="1"/>
        <end position="26"/>
    </location>
</feature>
<evidence type="ECO:0000256" key="1">
    <source>
        <dbReference type="ARBA" id="ARBA00004613"/>
    </source>
</evidence>
<keyword evidence="4" id="KW-0732">Signal</keyword>
<dbReference type="InterPro" id="IPR017996">
    <property type="entry name" value="MRJP/yellow-related"/>
</dbReference>
<evidence type="ECO:0000259" key="5">
    <source>
        <dbReference type="PROSITE" id="PS50039"/>
    </source>
</evidence>
<gene>
    <name evidence="6" type="ORF">GGR04_002125</name>
</gene>
<name>A0A7W6EBG8_9HYPH</name>
<feature type="domain" description="Fork-head" evidence="5">
    <location>
        <begin position="83"/>
        <end position="132"/>
    </location>
</feature>
<dbReference type="Gene3D" id="2.120.10.30">
    <property type="entry name" value="TolB, C-terminal domain"/>
    <property type="match status" value="1"/>
</dbReference>
<proteinExistence type="predicted"/>
<keyword evidence="2" id="KW-0964">Secreted</keyword>
<dbReference type="GO" id="GO:0003700">
    <property type="term" value="F:DNA-binding transcription factor activity"/>
    <property type="evidence" value="ECO:0007669"/>
    <property type="project" value="InterPro"/>
</dbReference>
<comment type="caution">
    <text evidence="6">The sequence shown here is derived from an EMBL/GenBank/DDBJ whole genome shotgun (WGS) entry which is preliminary data.</text>
</comment>
<evidence type="ECO:0000256" key="3">
    <source>
        <dbReference type="ARBA" id="ARBA00023125"/>
    </source>
</evidence>
<dbReference type="PROSITE" id="PS50039">
    <property type="entry name" value="FORK_HEAD_3"/>
    <property type="match status" value="1"/>
</dbReference>
<dbReference type="Pfam" id="PF03022">
    <property type="entry name" value="MRJP"/>
    <property type="match status" value="1"/>
</dbReference>
<dbReference type="GO" id="GO:0005576">
    <property type="term" value="C:extracellular region"/>
    <property type="evidence" value="ECO:0007669"/>
    <property type="project" value="UniProtKB-SubCell"/>
</dbReference>
<sequence>MTVTVPLAALLLAGAAALALPQAALAQSSAAPGAKLEQVATFPHQVTGVTVAEDGRVFVNFPRWTEDAPVSVAEVAKDGSITPYPNAEWNAWRNARKDEMSPGDHFVCVQSVVADGRGNLWVLDPAAPAQAFIVPQGPKLVRIDLKTNAVAQTIAFDETAAPQGSYLNDVRFSADGRHAFITDSGAKGALLVVDLESGKARRVLDGHPSTQVEKGVVVTADGQPVRRPDGRGVEFSADGIALSKDATQLYWQAIKGRTLYRIPTETLVTAGLNGEDVSSKVERFSENGVSDGLLIGRESGHMYVSAVEEDAVKIRDLEAGPTGEPTILVKDARLRWPDTFGEGPDGAIYVTTSHIQDSAYFKPGAPAALPTELWRITFEPKAKPVN</sequence>
<dbReference type="RefSeq" id="WP_183199818.1">
    <property type="nucleotide sequence ID" value="NZ_JACIEK010000004.1"/>
</dbReference>
<keyword evidence="3" id="KW-0238">DNA-binding</keyword>
<feature type="chain" id="PRO_5030982144" evidence="4">
    <location>
        <begin position="27"/>
        <end position="386"/>
    </location>
</feature>
<protein>
    <submittedName>
        <fullName evidence="6">Sugar lactone lactonase YvrE</fullName>
    </submittedName>
</protein>
<dbReference type="Proteomes" id="UP000542776">
    <property type="component" value="Unassembled WGS sequence"/>
</dbReference>
<accession>A0A7W6EBG8</accession>
<dbReference type="PANTHER" id="PTHR10009:SF18">
    <property type="entry name" value="PROTEIN YELLOW-LIKE PROTEIN"/>
    <property type="match status" value="1"/>
</dbReference>
<dbReference type="GO" id="GO:0043565">
    <property type="term" value="F:sequence-specific DNA binding"/>
    <property type="evidence" value="ECO:0007669"/>
    <property type="project" value="InterPro"/>
</dbReference>
<dbReference type="SUPFAM" id="SSF101898">
    <property type="entry name" value="NHL repeat"/>
    <property type="match status" value="1"/>
</dbReference>
<dbReference type="InterPro" id="IPR001766">
    <property type="entry name" value="Fork_head_dom"/>
</dbReference>
<dbReference type="InterPro" id="IPR011042">
    <property type="entry name" value="6-blade_b-propeller_TolB-like"/>
</dbReference>
<evidence type="ECO:0000313" key="6">
    <source>
        <dbReference type="EMBL" id="MBB3998286.1"/>
    </source>
</evidence>
<dbReference type="PANTHER" id="PTHR10009">
    <property type="entry name" value="PROTEIN YELLOW-RELATED"/>
    <property type="match status" value="1"/>
</dbReference>
<organism evidence="6 7">
    <name type="scientific">Aureimonas pseudogalii</name>
    <dbReference type="NCBI Taxonomy" id="1744844"/>
    <lineage>
        <taxon>Bacteria</taxon>
        <taxon>Pseudomonadati</taxon>
        <taxon>Pseudomonadota</taxon>
        <taxon>Alphaproteobacteria</taxon>
        <taxon>Hyphomicrobiales</taxon>
        <taxon>Aurantimonadaceae</taxon>
        <taxon>Aureimonas</taxon>
    </lineage>
</organism>
<reference evidence="6 7" key="1">
    <citation type="submission" date="2020-08" db="EMBL/GenBank/DDBJ databases">
        <title>Genomic Encyclopedia of Type Strains, Phase IV (KMG-IV): sequencing the most valuable type-strain genomes for metagenomic binning, comparative biology and taxonomic classification.</title>
        <authorList>
            <person name="Goeker M."/>
        </authorList>
    </citation>
    <scope>NUCLEOTIDE SEQUENCE [LARGE SCALE GENOMIC DNA]</scope>
    <source>
        <strain evidence="6 7">DSM 102238</strain>
    </source>
</reference>
<evidence type="ECO:0000256" key="2">
    <source>
        <dbReference type="ARBA" id="ARBA00022525"/>
    </source>
</evidence>
<keyword evidence="7" id="KW-1185">Reference proteome</keyword>
<evidence type="ECO:0000313" key="7">
    <source>
        <dbReference type="Proteomes" id="UP000542776"/>
    </source>
</evidence>
<evidence type="ECO:0000256" key="4">
    <source>
        <dbReference type="SAM" id="SignalP"/>
    </source>
</evidence>
<dbReference type="EMBL" id="JACIEK010000004">
    <property type="protein sequence ID" value="MBB3998286.1"/>
    <property type="molecule type" value="Genomic_DNA"/>
</dbReference>